<dbReference type="InterPro" id="IPR018490">
    <property type="entry name" value="cNMP-bd_dom_sf"/>
</dbReference>
<gene>
    <name evidence="4" type="ORF">Pyn_32371</name>
</gene>
<dbReference type="Proteomes" id="UP000250321">
    <property type="component" value="Unassembled WGS sequence"/>
</dbReference>
<dbReference type="EMBL" id="PJQY01004004">
    <property type="protein sequence ID" value="PQM32645.1"/>
    <property type="molecule type" value="Genomic_DNA"/>
</dbReference>
<evidence type="ECO:0000256" key="2">
    <source>
        <dbReference type="ARBA" id="ARBA00023303"/>
    </source>
</evidence>
<keyword evidence="1" id="KW-1071">Ligand-gated ion channel</keyword>
<dbReference type="InterPro" id="IPR000595">
    <property type="entry name" value="cNMP-bd_dom"/>
</dbReference>
<comment type="caution">
    <text evidence="4">The sequence shown here is derived from an EMBL/GenBank/DDBJ whole genome shotgun (WGS) entry which is preliminary data.</text>
</comment>
<evidence type="ECO:0000313" key="4">
    <source>
        <dbReference type="EMBL" id="PQM32645.1"/>
    </source>
</evidence>
<protein>
    <submittedName>
        <fullName evidence="4">Cyclic nucleotide-gated ion channel 1-like</fullName>
    </submittedName>
</protein>
<dbReference type="PANTHER" id="PTHR45651:SF68">
    <property type="entry name" value="ION TRANSPORT DOMAIN-CONTAINING PROTEIN"/>
    <property type="match status" value="1"/>
</dbReference>
<evidence type="ECO:0000256" key="1">
    <source>
        <dbReference type="ARBA" id="ARBA00023286"/>
    </source>
</evidence>
<name>A0A314U5H1_PRUYE</name>
<dbReference type="SUPFAM" id="SSF51206">
    <property type="entry name" value="cAMP-binding domain-like"/>
    <property type="match status" value="1"/>
</dbReference>
<keyword evidence="1" id="KW-0813">Transport</keyword>
<evidence type="ECO:0000313" key="5">
    <source>
        <dbReference type="Proteomes" id="UP000250321"/>
    </source>
</evidence>
<evidence type="ECO:0000259" key="3">
    <source>
        <dbReference type="PROSITE" id="PS50042"/>
    </source>
</evidence>
<organism evidence="4 5">
    <name type="scientific">Prunus yedoensis var. nudiflora</name>
    <dbReference type="NCBI Taxonomy" id="2094558"/>
    <lineage>
        <taxon>Eukaryota</taxon>
        <taxon>Viridiplantae</taxon>
        <taxon>Streptophyta</taxon>
        <taxon>Embryophyta</taxon>
        <taxon>Tracheophyta</taxon>
        <taxon>Spermatophyta</taxon>
        <taxon>Magnoliopsida</taxon>
        <taxon>eudicotyledons</taxon>
        <taxon>Gunneridae</taxon>
        <taxon>Pentapetalae</taxon>
        <taxon>rosids</taxon>
        <taxon>fabids</taxon>
        <taxon>Rosales</taxon>
        <taxon>Rosaceae</taxon>
        <taxon>Amygdaloideae</taxon>
        <taxon>Amygdaleae</taxon>
        <taxon>Prunus</taxon>
    </lineage>
</organism>
<accession>A0A314U5H1</accession>
<dbReference type="GO" id="GO:0016020">
    <property type="term" value="C:membrane"/>
    <property type="evidence" value="ECO:0007669"/>
    <property type="project" value="UniProtKB-SubCell"/>
</dbReference>
<keyword evidence="1" id="KW-0406">Ion transport</keyword>
<dbReference type="PROSITE" id="PS50042">
    <property type="entry name" value="CNMP_BINDING_3"/>
    <property type="match status" value="1"/>
</dbReference>
<dbReference type="STRING" id="2094558.A0A314U5H1"/>
<proteinExistence type="predicted"/>
<dbReference type="AlphaFoldDB" id="A0A314U5H1"/>
<keyword evidence="5" id="KW-1185">Reference proteome</keyword>
<dbReference type="InterPro" id="IPR014710">
    <property type="entry name" value="RmlC-like_jellyroll"/>
</dbReference>
<dbReference type="Pfam" id="PF00027">
    <property type="entry name" value="cNMP_binding"/>
    <property type="match status" value="1"/>
</dbReference>
<dbReference type="CDD" id="cd00038">
    <property type="entry name" value="CAP_ED"/>
    <property type="match status" value="1"/>
</dbReference>
<dbReference type="PANTHER" id="PTHR45651">
    <property type="entry name" value="CYCLIC NUCLEOTIDE-GATED ION CHANNEL 15-RELATED-RELATED"/>
    <property type="match status" value="1"/>
</dbReference>
<dbReference type="OrthoDB" id="1166637at2759"/>
<keyword evidence="2" id="KW-0407">Ion channel</keyword>
<reference evidence="4 5" key="1">
    <citation type="submission" date="2018-02" db="EMBL/GenBank/DDBJ databases">
        <title>Draft genome of wild Prunus yedoensis var. nudiflora.</title>
        <authorList>
            <person name="Baek S."/>
            <person name="Kim J.-H."/>
            <person name="Choi K."/>
            <person name="Kim G.-B."/>
            <person name="Cho A."/>
            <person name="Jang H."/>
            <person name="Shin C.-H."/>
            <person name="Yu H.-J."/>
            <person name="Mun J.-H."/>
        </authorList>
    </citation>
    <scope>NUCLEOTIDE SEQUENCE [LARGE SCALE GENOMIC DNA]</scope>
    <source>
        <strain evidence="5">cv. Jeju island</strain>
        <tissue evidence="4">Leaf</tissue>
    </source>
</reference>
<feature type="domain" description="Cyclic nucleotide-binding" evidence="3">
    <location>
        <begin position="1"/>
        <end position="71"/>
    </location>
</feature>
<dbReference type="Gene3D" id="2.60.120.10">
    <property type="entry name" value="Jelly Rolls"/>
    <property type="match status" value="1"/>
</dbReference>
<sequence>MICTYLKPKIFQENSQIFEAGRPLHSMIYIVSGYVRISDPREAPSQIETLEKGTFVGEQLLEWATRTKTFTDQPDSEKTVRCPTKVEAFVLSVEDLKTLASKGILPKNSAGEA</sequence>
<dbReference type="GO" id="GO:0034220">
    <property type="term" value="P:monoatomic ion transmembrane transport"/>
    <property type="evidence" value="ECO:0007669"/>
    <property type="project" value="UniProtKB-KW"/>
</dbReference>